<evidence type="ECO:0000313" key="7">
    <source>
        <dbReference type="EMBL" id="AHJ87060.1"/>
    </source>
</evidence>
<keyword evidence="3" id="KW-0378">Hydrolase</keyword>
<gene>
    <name evidence="7" type="ORF">BCP8-2_022</name>
</gene>
<accession>A0A0E3D9B6</accession>
<evidence type="ECO:0000256" key="5">
    <source>
        <dbReference type="ARBA" id="ARBA00023045"/>
    </source>
</evidence>
<dbReference type="GO" id="GO:0006508">
    <property type="term" value="P:proteolysis"/>
    <property type="evidence" value="ECO:0007669"/>
    <property type="project" value="UniProtKB-KW"/>
</dbReference>
<dbReference type="Pfam" id="PF04586">
    <property type="entry name" value="Peptidase_S78"/>
    <property type="match status" value="1"/>
</dbReference>
<protein>
    <submittedName>
        <fullName evidence="7">Putative prohead protease</fullName>
    </submittedName>
</protein>
<dbReference type="RefSeq" id="YP_009149583.1">
    <property type="nucleotide sequence ID" value="NC_027355.1"/>
</dbReference>
<keyword evidence="1" id="KW-1188">Viral release from host cell</keyword>
<sequence length="267" mass="29813">MQAVNPITGKVNLFVPIDLDESISKSNEDPTGKAWCLKGYATTPDLDLQDDIIDPKGIDISHFITHGYLNYEHFQGEEYKVGVPTEGTHVDDIGLFVEGKLYKDNPYARSIWNLANSIQKSGIDRKIGFSIEGFAKARDKADPRIIKSTYITNVAVTTNPANPHATWDAFMKSFMVGYAITPEESTGVAAISPDSLARSLYNLSWSLKEEDESKFKDVWGEVGNYLDAMERYTPESAILFLQISKGYSRAEAKEKLEQLSQKAKEDI</sequence>
<reference evidence="7 8" key="2">
    <citation type="journal article" date="2015" name="Arch. Virol.">
        <title>Complete genome sequence analysis and identification of putative metallo-beta-lactamase and SpoIIIE homologs in Bacillus cereus group phage BCP8-2, a new member of the proposed Bastille-like group.</title>
        <authorList>
            <person name="Asare P.T."/>
            <person name="Bandara N."/>
            <person name="Jeong T.Y."/>
            <person name="Ryu S."/>
            <person name="Klumpp J."/>
            <person name="Kim K.P."/>
        </authorList>
    </citation>
    <scope>NUCLEOTIDE SEQUENCE [LARGE SCALE GENOMIC DNA]</scope>
    <source>
        <strain evidence="7">BCP8-2</strain>
    </source>
</reference>
<evidence type="ECO:0000313" key="8">
    <source>
        <dbReference type="Proteomes" id="UP000033014"/>
    </source>
</evidence>
<feature type="domain" description="Prohead serine protease" evidence="6">
    <location>
        <begin position="88"/>
        <end position="170"/>
    </location>
</feature>
<reference evidence="8" key="1">
    <citation type="submission" date="2014-01" db="EMBL/GenBank/DDBJ databases">
        <title>Genomic and Proteomic Analysis of Broad Host Range Virulent Bacillus Group Phage BCP8-2 Leading To the Creation of New Genus within Myoviruses.</title>
        <authorList>
            <person name="Bandara N."/>
            <person name="Asare P.T."/>
            <person name="Kim K.P."/>
        </authorList>
    </citation>
    <scope>NUCLEOTIDE SEQUENCE [LARGE SCALE GENOMIC DNA]</scope>
</reference>
<evidence type="ECO:0000256" key="2">
    <source>
        <dbReference type="ARBA" id="ARBA00022670"/>
    </source>
</evidence>
<dbReference type="EMBL" id="KJ081346">
    <property type="protein sequence ID" value="AHJ87060.1"/>
    <property type="molecule type" value="Genomic_DNA"/>
</dbReference>
<dbReference type="InterPro" id="IPR054613">
    <property type="entry name" value="Peptidase_S78_dom"/>
</dbReference>
<keyword evidence="4" id="KW-0118">Viral capsid assembly</keyword>
<dbReference type="GeneID" id="24723268"/>
<evidence type="ECO:0000259" key="6">
    <source>
        <dbReference type="Pfam" id="PF04586"/>
    </source>
</evidence>
<keyword evidence="5" id="KW-1273">Viral capsid maturation</keyword>
<keyword evidence="2 7" id="KW-0645">Protease</keyword>
<dbReference type="GO" id="GO:0008233">
    <property type="term" value="F:peptidase activity"/>
    <property type="evidence" value="ECO:0007669"/>
    <property type="project" value="UniProtKB-KW"/>
</dbReference>
<dbReference type="GO" id="GO:0046797">
    <property type="term" value="P:viral procapsid maturation"/>
    <property type="evidence" value="ECO:0007669"/>
    <property type="project" value="UniProtKB-KW"/>
</dbReference>
<evidence type="ECO:0000256" key="4">
    <source>
        <dbReference type="ARBA" id="ARBA00022950"/>
    </source>
</evidence>
<keyword evidence="8" id="KW-1185">Reference proteome</keyword>
<proteinExistence type="predicted"/>
<name>A0A0E3D9B6_9CAUD</name>
<evidence type="ECO:0000256" key="1">
    <source>
        <dbReference type="ARBA" id="ARBA00022612"/>
    </source>
</evidence>
<dbReference type="OrthoDB" id="6085at10239"/>
<dbReference type="KEGG" id="vg:24723268"/>
<organism evidence="7 8">
    <name type="scientific">Bacillus phage BCP8-2</name>
    <dbReference type="NCBI Taxonomy" id="1129192"/>
    <lineage>
        <taxon>Viruses</taxon>
        <taxon>Duplodnaviria</taxon>
        <taxon>Heunggongvirae</taxon>
        <taxon>Uroviricota</taxon>
        <taxon>Caudoviricetes</taxon>
        <taxon>Herelleviridae</taxon>
        <taxon>Bastillevirinae</taxon>
        <taxon>Caeruleovirus</taxon>
        <taxon>Caeruleovirus BCP82</taxon>
    </lineage>
</organism>
<dbReference type="Proteomes" id="UP000033014">
    <property type="component" value="Segment"/>
</dbReference>
<evidence type="ECO:0000256" key="3">
    <source>
        <dbReference type="ARBA" id="ARBA00022801"/>
    </source>
</evidence>